<proteinExistence type="predicted"/>
<keyword evidence="2" id="KW-1185">Reference proteome</keyword>
<evidence type="ECO:0000313" key="4">
    <source>
        <dbReference type="WormBase" id="SRAE_0000079500"/>
    </source>
</evidence>
<dbReference type="CTD" id="36374050"/>
<reference evidence="1" key="1">
    <citation type="submission" date="2014-09" db="EMBL/GenBank/DDBJ databases">
        <authorList>
            <person name="Aslett A.Martin."/>
        </authorList>
    </citation>
    <scope>NUCLEOTIDE SEQUENCE</scope>
    <source>
        <strain evidence="1">ED321 Heterogonic</strain>
    </source>
</reference>
<dbReference type="WBParaSite" id="SRAE_0000079500.1">
    <property type="protein sequence ID" value="SRAE_0000079500.1"/>
    <property type="gene ID" value="WBGene00256554"/>
</dbReference>
<dbReference type="GeneID" id="36374050"/>
<sequence>IFDTQKNTFRNKRDVLRNFTSGWTDHNIFFKAIDPIKLTNETKEVFKLLSKKLCFRFAEFPNNNNPPKKKGFCLKYSNDEYGTHLGKQLDTEECQFIYLRDTNVNTTELLRWVLYGLGFDFEHNRADRRNYHVIHRDNIEPKFLPYVKKKKNNLESFYFNHYLQSACCKTPIYCRNGGTPSCDMCNKCFCDEGYHGSYCEAIVEEDKTICPLTSVELKKPDGFNMKLINVCQYSIT</sequence>
<name>A0A090KWB1_STRRB</name>
<evidence type="ECO:0000313" key="2">
    <source>
        <dbReference type="Proteomes" id="UP000035682"/>
    </source>
</evidence>
<accession>A0A090KWB1</accession>
<dbReference type="Proteomes" id="UP000035682">
    <property type="component" value="Unplaced"/>
</dbReference>
<dbReference type="RefSeq" id="XP_024500888.1">
    <property type="nucleotide sequence ID" value="XM_024646740.1"/>
</dbReference>
<reference evidence="2" key="2">
    <citation type="submission" date="2014-09" db="EMBL/GenBank/DDBJ databases">
        <authorList>
            <person name="Martin A.A."/>
        </authorList>
    </citation>
    <scope>NUCLEOTIDE SEQUENCE</scope>
    <source>
        <strain evidence="2">ED321</strain>
    </source>
</reference>
<dbReference type="InterPro" id="IPR024079">
    <property type="entry name" value="MetalloPept_cat_dom_sf"/>
</dbReference>
<feature type="non-terminal residue" evidence="1">
    <location>
        <position position="1"/>
    </location>
</feature>
<protein>
    <submittedName>
        <fullName evidence="1 3">Astacin-like metalloendopeptidase</fullName>
    </submittedName>
</protein>
<dbReference type="Gene3D" id="3.40.390.10">
    <property type="entry name" value="Collagenase (Catalytic Domain)"/>
    <property type="match status" value="1"/>
</dbReference>
<dbReference type="EMBL" id="LN609458">
    <property type="protein sequence ID" value="CEF61681.2"/>
    <property type="molecule type" value="Genomic_DNA"/>
</dbReference>
<organism evidence="1">
    <name type="scientific">Strongyloides ratti</name>
    <name type="common">Parasitic roundworm</name>
    <dbReference type="NCBI Taxonomy" id="34506"/>
    <lineage>
        <taxon>Eukaryota</taxon>
        <taxon>Metazoa</taxon>
        <taxon>Ecdysozoa</taxon>
        <taxon>Nematoda</taxon>
        <taxon>Chromadorea</taxon>
        <taxon>Rhabditida</taxon>
        <taxon>Tylenchina</taxon>
        <taxon>Panagrolaimomorpha</taxon>
        <taxon>Strongyloidoidea</taxon>
        <taxon>Strongyloididae</taxon>
        <taxon>Strongyloides</taxon>
    </lineage>
</organism>
<evidence type="ECO:0000313" key="1">
    <source>
        <dbReference type="EMBL" id="CEF61681.2"/>
    </source>
</evidence>
<dbReference type="AlphaFoldDB" id="A0A090KWB1"/>
<dbReference type="WormBase" id="SRAE_0000079500">
    <property type="protein sequence ID" value="SRP11104"/>
    <property type="gene ID" value="WBGene00256554"/>
</dbReference>
<dbReference type="GO" id="GO:0008237">
    <property type="term" value="F:metallopeptidase activity"/>
    <property type="evidence" value="ECO:0007669"/>
    <property type="project" value="InterPro"/>
</dbReference>
<gene>
    <name evidence="1 3 4" type="ORF">SRAE_0000079500</name>
</gene>
<reference evidence="3" key="3">
    <citation type="submission" date="2020-12" db="UniProtKB">
        <authorList>
            <consortium name="WormBaseParasite"/>
        </authorList>
    </citation>
    <scope>IDENTIFICATION</scope>
</reference>
<evidence type="ECO:0000313" key="3">
    <source>
        <dbReference type="WBParaSite" id="SRAE_0000079500.1"/>
    </source>
</evidence>